<comment type="caution">
    <text evidence="1">The sequence shown here is derived from an EMBL/GenBank/DDBJ whole genome shotgun (WGS) entry which is preliminary data.</text>
</comment>
<organism evidence="1 2">
    <name type="scientific">Pseudocercospora eumusae</name>
    <dbReference type="NCBI Taxonomy" id="321146"/>
    <lineage>
        <taxon>Eukaryota</taxon>
        <taxon>Fungi</taxon>
        <taxon>Dikarya</taxon>
        <taxon>Ascomycota</taxon>
        <taxon>Pezizomycotina</taxon>
        <taxon>Dothideomycetes</taxon>
        <taxon>Dothideomycetidae</taxon>
        <taxon>Mycosphaerellales</taxon>
        <taxon>Mycosphaerellaceae</taxon>
        <taxon>Pseudocercospora</taxon>
    </lineage>
</organism>
<proteinExistence type="predicted"/>
<dbReference type="STRING" id="321146.A0A139HLC6"/>
<accession>A0A139HLC6</accession>
<reference evidence="1 2" key="1">
    <citation type="submission" date="2015-07" db="EMBL/GenBank/DDBJ databases">
        <title>Comparative genomics of the Sigatoka disease complex on banana suggests a link between parallel evolutionary changes in Pseudocercospora fijiensis and Pseudocercospora eumusae and increased virulence on the banana host.</title>
        <authorList>
            <person name="Chang T.-C."/>
            <person name="Salvucci A."/>
            <person name="Crous P.W."/>
            <person name="Stergiopoulos I."/>
        </authorList>
    </citation>
    <scope>NUCLEOTIDE SEQUENCE [LARGE SCALE GENOMIC DNA]</scope>
    <source>
        <strain evidence="1 2">CBS 114824</strain>
    </source>
</reference>
<dbReference type="EMBL" id="LFZN01000032">
    <property type="protein sequence ID" value="KXT03192.1"/>
    <property type="molecule type" value="Genomic_DNA"/>
</dbReference>
<dbReference type="Proteomes" id="UP000070133">
    <property type="component" value="Unassembled WGS sequence"/>
</dbReference>
<dbReference type="OrthoDB" id="2520703at2759"/>
<evidence type="ECO:0000313" key="2">
    <source>
        <dbReference type="Proteomes" id="UP000070133"/>
    </source>
</evidence>
<sequence length="200" mass="22744">MPGQENHEDHNSYVHVETSILKAALDLHKQHLEELELTNRMDECMAWASQPRIGDFHDFTSLRKLVIDGSLLRTHWREMDLELLLPRSLVVLAIYSKRKIIPALGGFKGENWSLLQVLFPARQEMGGDIDEVLARPRSEKALDWNIGLEDSDDGKGSGFHCEQTPVWRCLERLTPVLRIKGVVGMLEELFPEAAHSPDAD</sequence>
<evidence type="ECO:0000313" key="1">
    <source>
        <dbReference type="EMBL" id="KXT03192.1"/>
    </source>
</evidence>
<dbReference type="AlphaFoldDB" id="A0A139HLC6"/>
<name>A0A139HLC6_9PEZI</name>
<keyword evidence="2" id="KW-1185">Reference proteome</keyword>
<protein>
    <submittedName>
        <fullName evidence="1">Uncharacterized protein</fullName>
    </submittedName>
</protein>
<gene>
    <name evidence="1" type="ORF">AC578_4791</name>
</gene>